<keyword evidence="2" id="KW-1185">Reference proteome</keyword>
<dbReference type="RefSeq" id="WP_091364982.1">
    <property type="nucleotide sequence ID" value="NZ_FMXA01000017.1"/>
</dbReference>
<dbReference type="InterPro" id="IPR029063">
    <property type="entry name" value="SAM-dependent_MTases_sf"/>
</dbReference>
<keyword evidence="1" id="KW-0489">Methyltransferase</keyword>
<dbReference type="GO" id="GO:0008990">
    <property type="term" value="F:rRNA (guanine-N2-)-methyltransferase activity"/>
    <property type="evidence" value="ECO:0007669"/>
    <property type="project" value="InterPro"/>
</dbReference>
<dbReference type="Pfam" id="PF04445">
    <property type="entry name" value="SAM_MT"/>
    <property type="match status" value="1"/>
</dbReference>
<name>A0A1G5WBU4_9FIRM</name>
<reference evidence="1 2" key="1">
    <citation type="submission" date="2016-10" db="EMBL/GenBank/DDBJ databases">
        <authorList>
            <person name="de Groot N.N."/>
        </authorList>
    </citation>
    <scope>NUCLEOTIDE SEQUENCE [LARGE SCALE GENOMIC DNA]</scope>
    <source>
        <strain evidence="1 2">DSM 15230</strain>
    </source>
</reference>
<evidence type="ECO:0000313" key="2">
    <source>
        <dbReference type="Proteomes" id="UP000199689"/>
    </source>
</evidence>
<dbReference type="Proteomes" id="UP000199689">
    <property type="component" value="Unassembled WGS sequence"/>
</dbReference>
<dbReference type="EMBL" id="FMXA01000017">
    <property type="protein sequence ID" value="SDA55588.1"/>
    <property type="molecule type" value="Genomic_DNA"/>
</dbReference>
<keyword evidence="1" id="KW-0808">Transferase</keyword>
<sequence length="262" mass="29464">MKIGVTVSKDASEDLIHKAKAAARELNLPWMERRDTLEETGGEDCEGLLEFTRKCPVYRTRDNLYKFHLGTAKLRIAQMKHGHADRLVKLLPDKEYLTVVDATFGAGGDSIVLSWALQGKGQIISLEKSPVLWVIGQAGISGFSDADEDVLQAIRRIHLIHDDFAHWLQQAKSKSVDVVYFDTMFRHPVKKDINNRNAFRNAACYDVLTEDVLAQAVRAARCRVIVKERPFSPVFKNPAFTYVDSKKGQSTAYGVIVCQNKD</sequence>
<dbReference type="GeneID" id="87756282"/>
<gene>
    <name evidence="1" type="ORF">SAMN02910343_01275</name>
</gene>
<protein>
    <submittedName>
        <fullName evidence="1">Putative SAM-dependent methyltransferase</fullName>
    </submittedName>
</protein>
<dbReference type="OrthoDB" id="1653798at2"/>
<organism evidence="1 2">
    <name type="scientific">Allisonella histaminiformans</name>
    <dbReference type="NCBI Taxonomy" id="209880"/>
    <lineage>
        <taxon>Bacteria</taxon>
        <taxon>Bacillati</taxon>
        <taxon>Bacillota</taxon>
        <taxon>Negativicutes</taxon>
        <taxon>Veillonellales</taxon>
        <taxon>Veillonellaceae</taxon>
        <taxon>Allisonella</taxon>
    </lineage>
</organism>
<accession>A0A1G5WBU4</accession>
<dbReference type="Gene3D" id="3.40.50.150">
    <property type="entry name" value="Vaccinia Virus protein VP39"/>
    <property type="match status" value="1"/>
</dbReference>
<dbReference type="InterPro" id="IPR007536">
    <property type="entry name" value="16SrRNA_methylTrfase_J"/>
</dbReference>
<dbReference type="STRING" id="209880.SAMN02910343_01275"/>
<evidence type="ECO:0000313" key="1">
    <source>
        <dbReference type="EMBL" id="SDA55588.1"/>
    </source>
</evidence>
<proteinExistence type="predicted"/>
<dbReference type="SUPFAM" id="SSF53335">
    <property type="entry name" value="S-adenosyl-L-methionine-dependent methyltransferases"/>
    <property type="match status" value="1"/>
</dbReference>
<dbReference type="PANTHER" id="PTHR36112:SF1">
    <property type="entry name" value="RIBOSOMAL RNA SMALL SUBUNIT METHYLTRANSFERASE J"/>
    <property type="match status" value="1"/>
</dbReference>
<dbReference type="AlphaFoldDB" id="A0A1G5WBU4"/>
<dbReference type="PANTHER" id="PTHR36112">
    <property type="entry name" value="RIBOSOMAL RNA SMALL SUBUNIT METHYLTRANSFERASE J"/>
    <property type="match status" value="1"/>
</dbReference>